<dbReference type="CDD" id="cd18578">
    <property type="entry name" value="ABC_6TM_Pgp_ABCB1_D2_like"/>
    <property type="match status" value="1"/>
</dbReference>
<feature type="domain" description="ABC transporter" evidence="14">
    <location>
        <begin position="1030"/>
        <end position="1224"/>
    </location>
</feature>
<dbReference type="InterPro" id="IPR039421">
    <property type="entry name" value="Type_1_exporter"/>
</dbReference>
<name>A0A8C2I9Z2_CYPCA</name>
<evidence type="ECO:0000313" key="17">
    <source>
        <dbReference type="Proteomes" id="UP000694701"/>
    </source>
</evidence>
<dbReference type="CDD" id="cd03249">
    <property type="entry name" value="ABC_MTABC3_MDL1_MDL2"/>
    <property type="match status" value="1"/>
</dbReference>
<organism evidence="16 17">
    <name type="scientific">Cyprinus carpio</name>
    <name type="common">Common carp</name>
    <dbReference type="NCBI Taxonomy" id="7962"/>
    <lineage>
        <taxon>Eukaryota</taxon>
        <taxon>Metazoa</taxon>
        <taxon>Chordata</taxon>
        <taxon>Craniata</taxon>
        <taxon>Vertebrata</taxon>
        <taxon>Euteleostomi</taxon>
        <taxon>Actinopterygii</taxon>
        <taxon>Neopterygii</taxon>
        <taxon>Teleostei</taxon>
        <taxon>Ostariophysi</taxon>
        <taxon>Cypriniformes</taxon>
        <taxon>Cyprinidae</taxon>
        <taxon>Cyprininae</taxon>
        <taxon>Cyprinus</taxon>
    </lineage>
</organism>
<keyword evidence="3" id="KW-0813">Transport</keyword>
<keyword evidence="11 13" id="KW-0472">Membrane</keyword>
<keyword evidence="10 13" id="KW-1133">Transmembrane helix</keyword>
<dbReference type="AlphaFoldDB" id="A0A8C2I9Z2"/>
<dbReference type="InterPro" id="IPR017871">
    <property type="entry name" value="ABC_transporter-like_CS"/>
</dbReference>
<keyword evidence="8" id="KW-0067">ATP-binding</keyword>
<dbReference type="InterPro" id="IPR011527">
    <property type="entry name" value="ABC1_TM_dom"/>
</dbReference>
<evidence type="ECO:0000256" key="4">
    <source>
        <dbReference type="ARBA" id="ARBA00022475"/>
    </source>
</evidence>
<feature type="transmembrane region" description="Helical" evidence="13">
    <location>
        <begin position="704"/>
        <end position="727"/>
    </location>
</feature>
<dbReference type="FunFam" id="1.20.1560.10:FF:000018">
    <property type="entry name" value="ATP-binding cassette subfamily B member 11"/>
    <property type="match status" value="1"/>
</dbReference>
<gene>
    <name evidence="16" type="primary">abcb11a</name>
</gene>
<evidence type="ECO:0000256" key="2">
    <source>
        <dbReference type="ARBA" id="ARBA00007577"/>
    </source>
</evidence>
<dbReference type="SMART" id="SM00382">
    <property type="entry name" value="AAA"/>
    <property type="match status" value="2"/>
</dbReference>
<dbReference type="InterPro" id="IPR036640">
    <property type="entry name" value="ABC1_TM_sf"/>
</dbReference>
<feature type="transmembrane region" description="Helical" evidence="13">
    <location>
        <begin position="182"/>
        <end position="202"/>
    </location>
</feature>
<evidence type="ECO:0000256" key="5">
    <source>
        <dbReference type="ARBA" id="ARBA00022692"/>
    </source>
</evidence>
<evidence type="ECO:0000256" key="12">
    <source>
        <dbReference type="ARBA" id="ARBA00023180"/>
    </source>
</evidence>
<keyword evidence="4" id="KW-1003">Cell membrane</keyword>
<protein>
    <submittedName>
        <fullName evidence="16">ATP-binding cassette, sub-family B (MDR/TAP), member 11a</fullName>
    </submittedName>
</protein>
<dbReference type="PANTHER" id="PTHR43394">
    <property type="entry name" value="ATP-DEPENDENT PERMEASE MDL1, MITOCHONDRIAL"/>
    <property type="match status" value="1"/>
</dbReference>
<dbReference type="GO" id="GO:0005524">
    <property type="term" value="F:ATP binding"/>
    <property type="evidence" value="ECO:0007669"/>
    <property type="project" value="UniProtKB-KW"/>
</dbReference>
<evidence type="ECO:0000259" key="15">
    <source>
        <dbReference type="PROSITE" id="PS50929"/>
    </source>
</evidence>
<feature type="transmembrane region" description="Helical" evidence="13">
    <location>
        <begin position="932"/>
        <end position="952"/>
    </location>
</feature>
<dbReference type="Pfam" id="PF00005">
    <property type="entry name" value="ABC_tran"/>
    <property type="match status" value="3"/>
</dbReference>
<feature type="domain" description="ABC transporter" evidence="14">
    <location>
        <begin position="385"/>
        <end position="621"/>
    </location>
</feature>
<evidence type="ECO:0000256" key="10">
    <source>
        <dbReference type="ARBA" id="ARBA00022989"/>
    </source>
</evidence>
<sequence>DKTKEKALTVGFFQLFRFATWKEVLMMVVGGVCSLVHGAASPLMLLVYGMMTNTFVDYELEVQELADPNKTCINNTITWLDGTVAERPDNSTTYCGVDIEAEMTKFALYYVGIGVGVLILSYFQIALWVSAAARQIQRIRKMYFRKIMRMEIGWFDCNSIGELNTRISDDINKINNAIADQVSIFIERISTFIFGFMVGFIGGWKLTLVVIAVSPLIGLAAGLMAMSVARLTGRELKAYAKAGAVADEVLSSLRTVAAFGGEHKEAERYDRNLAEAQAWGIKKGAIIGVFQGYLWCIIFLCYALAFWYGSKLVIETKELTPGGLVQVFFGVLMGAMNLGQASPCLEAFASGRAAAKSIFDTIDREPEIDCFSEEGHTLDKVKGDIEFHNVHFNYPSRPEVKILDDLNVVVKAGETTAFVGPSGSGKSTTIQLIQRFYDPKEGMVTLDGHDIRSLNIQWLRSLIGIVEQEPVLFATTITENIRYGRAGVTMEEVIEAAKQANAYNFIMDLPQKFDTLVGEGGGQMSGGQKQRIAIARALVRNPRILLLDMATSALDNESEAIVQEALDKARQGRTTISIAHRLSTIRNADVLVGFEHGRAVERGTHSQLLDRKGVYFTLVTLQNQGKDTDSDKPESSEYGDFWKSLRSLRQRTHSQMSNNIPDAISGKFEIHSDQFEIEEEETNNTEVIEAAPVARILKYNRPEWPYMLLGSLGAAINGSVNPIYALLFSEILGTFSIQDLDEQRRQINGICILFVSIGVMSFFSQFLQGYSFAKSGELLTRRLRKVGFQAMLKQEIGWFDNPFNSPGALTTRLATDASMVQGATGSQIGMIVNSLTNIGASFIIAYYFSWKLSLVVTCFLPLIGLSGVFQAKMLTGFANEDKNALEAAGQVSSEALSNIRTIAGLAKEKHFVSQYEEKLQAPYKRAKQKAHVYGICFAFAQCVIFMAFAASFRYGGYLVSNEGLPYMMVFRVISALVTSATALGRASSFTPDYAKAKIAAAQLFKLLDRVPKISMSNTEGQSWDDFKGQIEFKGCRFTYPSRPDIQVLRGLEVSVHPGQTLAFVGSSGCGKSTSVQLLERFYDPDEGQLHFVLSDSCLFLDHCSDGRYTIHHNLKYETQVGAQGSQLSRGQKQRIAIARAIVRNPKILLLDEATSALDTESEKVVQAALDEARQGRTCIVIAHRLSTIQTADIIAVMSQGVVIEKGTHEELMARKAAYYKLVTTGAPIS</sequence>
<dbReference type="GO" id="GO:0016887">
    <property type="term" value="F:ATP hydrolysis activity"/>
    <property type="evidence" value="ECO:0007669"/>
    <property type="project" value="InterPro"/>
</dbReference>
<dbReference type="InterPro" id="IPR003439">
    <property type="entry name" value="ABC_transporter-like_ATP-bd"/>
</dbReference>
<evidence type="ECO:0000313" key="16">
    <source>
        <dbReference type="Ensembl" id="ENSCCRP00020076779.1"/>
    </source>
</evidence>
<evidence type="ECO:0000256" key="13">
    <source>
        <dbReference type="SAM" id="Phobius"/>
    </source>
</evidence>
<feature type="transmembrane region" description="Helical" evidence="13">
    <location>
        <begin position="285"/>
        <end position="307"/>
    </location>
</feature>
<dbReference type="CDD" id="cd18577">
    <property type="entry name" value="ABC_6TM_Pgp_ABCB1_D1_like"/>
    <property type="match status" value="1"/>
</dbReference>
<feature type="transmembrane region" description="Helical" evidence="13">
    <location>
        <begin position="854"/>
        <end position="874"/>
    </location>
</feature>
<feature type="transmembrane region" description="Helical" evidence="13">
    <location>
        <begin position="208"/>
        <end position="229"/>
    </location>
</feature>
<dbReference type="Gene3D" id="3.40.50.300">
    <property type="entry name" value="P-loop containing nucleotide triphosphate hydrolases"/>
    <property type="match status" value="3"/>
</dbReference>
<evidence type="ECO:0000256" key="3">
    <source>
        <dbReference type="ARBA" id="ARBA00022448"/>
    </source>
</evidence>
<feature type="transmembrane region" description="Helical" evidence="13">
    <location>
        <begin position="24"/>
        <end position="51"/>
    </location>
</feature>
<feature type="domain" description="ABC transmembrane type-1" evidence="15">
    <location>
        <begin position="708"/>
        <end position="995"/>
    </location>
</feature>
<dbReference type="PANTHER" id="PTHR43394:SF24">
    <property type="entry name" value="BILE SALT EXPORT PUMP"/>
    <property type="match status" value="1"/>
</dbReference>
<dbReference type="SUPFAM" id="SSF90123">
    <property type="entry name" value="ABC transporter transmembrane region"/>
    <property type="match status" value="2"/>
</dbReference>
<dbReference type="InterPro" id="IPR003593">
    <property type="entry name" value="AAA+_ATPase"/>
</dbReference>
<dbReference type="Pfam" id="PF00664">
    <property type="entry name" value="ABC_membrane"/>
    <property type="match status" value="2"/>
</dbReference>
<dbReference type="GO" id="GO:0090374">
    <property type="term" value="P:oligopeptide export from mitochondrion"/>
    <property type="evidence" value="ECO:0007669"/>
    <property type="project" value="TreeGrafter"/>
</dbReference>
<dbReference type="PROSITE" id="PS50893">
    <property type="entry name" value="ABC_TRANSPORTER_2"/>
    <property type="match status" value="2"/>
</dbReference>
<dbReference type="PROSITE" id="PS00211">
    <property type="entry name" value="ABC_TRANSPORTER_1"/>
    <property type="match status" value="1"/>
</dbReference>
<dbReference type="Proteomes" id="UP000694701">
    <property type="component" value="Unplaced"/>
</dbReference>
<keyword evidence="12" id="KW-0325">Glycoprotein</keyword>
<dbReference type="Ensembl" id="ENSCCRT00020084167.1">
    <property type="protein sequence ID" value="ENSCCRP00020076779.1"/>
    <property type="gene ID" value="ENSCCRG00020034717.1"/>
</dbReference>
<evidence type="ECO:0000256" key="8">
    <source>
        <dbReference type="ARBA" id="ARBA00022840"/>
    </source>
</evidence>
<comment type="subcellular location">
    <subcellularLocation>
        <location evidence="1">Cell membrane</location>
        <topology evidence="1">Multi-pass membrane protein</topology>
    </subcellularLocation>
</comment>
<evidence type="ECO:0000256" key="6">
    <source>
        <dbReference type="ARBA" id="ARBA00022737"/>
    </source>
</evidence>
<evidence type="ECO:0000256" key="1">
    <source>
        <dbReference type="ARBA" id="ARBA00004651"/>
    </source>
</evidence>
<dbReference type="FunFam" id="3.40.50.300:FF:000479">
    <property type="entry name" value="Multidrug resistance protein 1A"/>
    <property type="match status" value="1"/>
</dbReference>
<dbReference type="GO" id="GO:0005886">
    <property type="term" value="C:plasma membrane"/>
    <property type="evidence" value="ECO:0007669"/>
    <property type="project" value="UniProtKB-SubCell"/>
</dbReference>
<dbReference type="GO" id="GO:0015421">
    <property type="term" value="F:ABC-type oligopeptide transporter activity"/>
    <property type="evidence" value="ECO:0007669"/>
    <property type="project" value="TreeGrafter"/>
</dbReference>
<keyword evidence="9" id="KW-1278">Translocase</keyword>
<accession>A0A8C2I9Z2</accession>
<proteinExistence type="inferred from homology"/>
<keyword evidence="5 13" id="KW-0812">Transmembrane</keyword>
<dbReference type="InterPro" id="IPR027417">
    <property type="entry name" value="P-loop_NTPase"/>
</dbReference>
<reference evidence="16" key="1">
    <citation type="submission" date="2025-08" db="UniProtKB">
        <authorList>
            <consortium name="Ensembl"/>
        </authorList>
    </citation>
    <scope>IDENTIFICATION</scope>
</reference>
<evidence type="ECO:0000259" key="14">
    <source>
        <dbReference type="PROSITE" id="PS50893"/>
    </source>
</evidence>
<keyword evidence="6" id="KW-0677">Repeat</keyword>
<dbReference type="FunFam" id="1.20.1560.10:FF:000046">
    <property type="entry name" value="ATP-binding cassette subfamily B member 11"/>
    <property type="match status" value="1"/>
</dbReference>
<comment type="similarity">
    <text evidence="2">Belongs to the ABC transporter superfamily. ABCB family. Multidrug resistance exporter (TC 3.A.1.201) subfamily.</text>
</comment>
<dbReference type="PROSITE" id="PS50929">
    <property type="entry name" value="ABC_TM1F"/>
    <property type="match status" value="2"/>
</dbReference>
<feature type="transmembrane region" description="Helical" evidence="13">
    <location>
        <begin position="964"/>
        <end position="983"/>
    </location>
</feature>
<feature type="transmembrane region" description="Helical" evidence="13">
    <location>
        <begin position="747"/>
        <end position="767"/>
    </location>
</feature>
<evidence type="ECO:0000256" key="11">
    <source>
        <dbReference type="ARBA" id="ARBA00023136"/>
    </source>
</evidence>
<feature type="transmembrane region" description="Helical" evidence="13">
    <location>
        <begin position="107"/>
        <end position="133"/>
    </location>
</feature>
<dbReference type="SUPFAM" id="SSF52540">
    <property type="entry name" value="P-loop containing nucleoside triphosphate hydrolases"/>
    <property type="match status" value="2"/>
</dbReference>
<dbReference type="GO" id="GO:0005743">
    <property type="term" value="C:mitochondrial inner membrane"/>
    <property type="evidence" value="ECO:0007669"/>
    <property type="project" value="TreeGrafter"/>
</dbReference>
<evidence type="ECO:0000256" key="9">
    <source>
        <dbReference type="ARBA" id="ARBA00022967"/>
    </source>
</evidence>
<evidence type="ECO:0000256" key="7">
    <source>
        <dbReference type="ARBA" id="ARBA00022741"/>
    </source>
</evidence>
<keyword evidence="7" id="KW-0547">Nucleotide-binding</keyword>
<dbReference type="Gene3D" id="1.20.1560.10">
    <property type="entry name" value="ABC transporter type 1, transmembrane domain"/>
    <property type="match status" value="2"/>
</dbReference>
<feature type="domain" description="ABC transmembrane type-1" evidence="15">
    <location>
        <begin position="28"/>
        <end position="350"/>
    </location>
</feature>